<keyword evidence="1" id="KW-0732">Signal</keyword>
<gene>
    <name evidence="2" type="ORF">AVENLUH5627_03580</name>
</gene>
<feature type="signal peptide" evidence="1">
    <location>
        <begin position="1"/>
        <end position="23"/>
    </location>
</feature>
<dbReference type="EMBL" id="JRUE01000264">
    <property type="protein sequence ID" value="KXZ62041.1"/>
    <property type="molecule type" value="Genomic_DNA"/>
</dbReference>
<comment type="caution">
    <text evidence="2">The sequence shown here is derived from an EMBL/GenBank/DDBJ whole genome shotgun (WGS) entry which is preliminary data.</text>
</comment>
<name>A0A150HIY9_9GAMM</name>
<reference evidence="2 3" key="1">
    <citation type="journal article" date="2016" name="Sci. Rep.">
        <title>Genomic and phenotypic characterization of the species Acinetobacter venetianus.</title>
        <authorList>
            <person name="Fondi M."/>
            <person name="Maida I."/>
            <person name="Perrin E."/>
            <person name="Orlandini V."/>
            <person name="La Torre L."/>
            <person name="Bosi E."/>
            <person name="Negroni A."/>
            <person name="Zanaroli G."/>
            <person name="Fava F."/>
            <person name="Decorosi F."/>
            <person name="Giovannetti L."/>
            <person name="Viti C."/>
            <person name="Vaneechoutte M."/>
            <person name="Dijkshoorn L."/>
            <person name="Fani R."/>
        </authorList>
    </citation>
    <scope>NUCLEOTIDE SEQUENCE [LARGE SCALE GENOMIC DNA]</scope>
    <source>
        <strain evidence="2 3">LUH5627</strain>
    </source>
</reference>
<feature type="chain" id="PRO_5043134688" evidence="1">
    <location>
        <begin position="24"/>
        <end position="293"/>
    </location>
</feature>
<dbReference type="PATRIC" id="fig|52133.18.peg.3663"/>
<evidence type="ECO:0000256" key="1">
    <source>
        <dbReference type="SAM" id="SignalP"/>
    </source>
</evidence>
<evidence type="ECO:0000313" key="3">
    <source>
        <dbReference type="Proteomes" id="UP000075680"/>
    </source>
</evidence>
<sequence>MKINKLTLMTLLTIVVLPSLSYASPKVTSREYKLLLDPNNFSYGNEASNINSYFSQAKTAIENKISRNVTGNMSLDTQREVRFYDTQGSCPLNNMGYSFRERIENGAKEVTLKYRGYDHYITDFEDMSSSVSGAKTKLEDDITRKDNLSFLVVASKSTTVPTSRTINDFEDINTLFTGFKNNYTFSNSQSLQQVGGLTIYERKYDGATIDLGEFDADLEMSLWYTQMPYTGLKPAVVEVSFKYADANADYTKKVVARAALSFSALKGLTQYNAPSSTATKTQFVYQYQPSFCN</sequence>
<proteinExistence type="predicted"/>
<protein>
    <submittedName>
        <fullName evidence="2">Uncharacterized protein</fullName>
    </submittedName>
</protein>
<accession>A0A150HIY9</accession>
<dbReference type="Proteomes" id="UP000075680">
    <property type="component" value="Unassembled WGS sequence"/>
</dbReference>
<dbReference type="RefSeq" id="WP_007480282.1">
    <property type="nucleotide sequence ID" value="NZ_JRUE01000264.1"/>
</dbReference>
<evidence type="ECO:0000313" key="2">
    <source>
        <dbReference type="EMBL" id="KXZ62041.1"/>
    </source>
</evidence>
<organism evidence="2 3">
    <name type="scientific">Acinetobacter venetianus</name>
    <dbReference type="NCBI Taxonomy" id="52133"/>
    <lineage>
        <taxon>Bacteria</taxon>
        <taxon>Pseudomonadati</taxon>
        <taxon>Pseudomonadota</taxon>
        <taxon>Gammaproteobacteria</taxon>
        <taxon>Moraxellales</taxon>
        <taxon>Moraxellaceae</taxon>
        <taxon>Acinetobacter</taxon>
    </lineage>
</organism>
<dbReference type="AlphaFoldDB" id="A0A150HIY9"/>